<sequence>MKIRPALPADVPKVAEIGTLAFADDPSYEHFFPWRSQYPHDFYAYLLHDYRKMLATPGQVIMVVEADEPGELDVRDKEAGIRSKMVAYATFIRSGGGSTEELAKWNVDSRCLLFLQETYDSIVTPNRAVSRSALSDFWTQAYAVHATTSYDGKLDFKTLAVLPSYQRRGCGEKLLEWAGWRAHEEAIPIFGDATEKGRELYIRNGAKEIGRVILQEQTVGRDGDSPLVKLPRLETPVMRWDANWLSRERLGKIIPKS</sequence>
<reference evidence="1" key="1">
    <citation type="submission" date="2021-03" db="EMBL/GenBank/DDBJ databases">
        <authorList>
            <person name="Tagirdzhanova G."/>
        </authorList>
    </citation>
    <scope>NUCLEOTIDE SEQUENCE</scope>
</reference>
<accession>A0A8H3EXW4</accession>
<dbReference type="Gene3D" id="3.40.630.30">
    <property type="match status" value="1"/>
</dbReference>
<dbReference type="SUPFAM" id="SSF55729">
    <property type="entry name" value="Acyl-CoA N-acyltransferases (Nat)"/>
    <property type="match status" value="1"/>
</dbReference>
<protein>
    <recommendedName>
        <fullName evidence="3">N-acetyltransferase domain-containing protein</fullName>
    </recommendedName>
</protein>
<evidence type="ECO:0000313" key="1">
    <source>
        <dbReference type="EMBL" id="CAF9913833.1"/>
    </source>
</evidence>
<evidence type="ECO:0008006" key="3">
    <source>
        <dbReference type="Google" id="ProtNLM"/>
    </source>
</evidence>
<keyword evidence="2" id="KW-1185">Reference proteome</keyword>
<gene>
    <name evidence="1" type="ORF">IMSHALPRED_001457</name>
</gene>
<dbReference type="AlphaFoldDB" id="A0A8H3EXW4"/>
<name>A0A8H3EXW4_9LECA</name>
<dbReference type="InterPro" id="IPR052523">
    <property type="entry name" value="Trichothecene_AcTrans"/>
</dbReference>
<dbReference type="PANTHER" id="PTHR42791">
    <property type="entry name" value="GNAT FAMILY ACETYLTRANSFERASE"/>
    <property type="match status" value="1"/>
</dbReference>
<proteinExistence type="predicted"/>
<dbReference type="Proteomes" id="UP000664534">
    <property type="component" value="Unassembled WGS sequence"/>
</dbReference>
<comment type="caution">
    <text evidence="1">The sequence shown here is derived from an EMBL/GenBank/DDBJ whole genome shotgun (WGS) entry which is preliminary data.</text>
</comment>
<evidence type="ECO:0000313" key="2">
    <source>
        <dbReference type="Proteomes" id="UP000664534"/>
    </source>
</evidence>
<dbReference type="InterPro" id="IPR016181">
    <property type="entry name" value="Acyl_CoA_acyltransferase"/>
</dbReference>
<dbReference type="PANTHER" id="PTHR42791:SF16">
    <property type="entry name" value="N-ACETYLTRANSFERASE DOMAIN-CONTAINING PROTEIN"/>
    <property type="match status" value="1"/>
</dbReference>
<dbReference type="EMBL" id="CAJPDT010000012">
    <property type="protein sequence ID" value="CAF9913833.1"/>
    <property type="molecule type" value="Genomic_DNA"/>
</dbReference>
<dbReference type="OrthoDB" id="2832510at2759"/>
<organism evidence="1 2">
    <name type="scientific">Imshaugia aleurites</name>
    <dbReference type="NCBI Taxonomy" id="172621"/>
    <lineage>
        <taxon>Eukaryota</taxon>
        <taxon>Fungi</taxon>
        <taxon>Dikarya</taxon>
        <taxon>Ascomycota</taxon>
        <taxon>Pezizomycotina</taxon>
        <taxon>Lecanoromycetes</taxon>
        <taxon>OSLEUM clade</taxon>
        <taxon>Lecanoromycetidae</taxon>
        <taxon>Lecanorales</taxon>
        <taxon>Lecanorineae</taxon>
        <taxon>Parmeliaceae</taxon>
        <taxon>Imshaugia</taxon>
    </lineage>
</organism>